<protein>
    <submittedName>
        <fullName evidence="2">Uncharacterized protein</fullName>
    </submittedName>
</protein>
<proteinExistence type="predicted"/>
<dbReference type="WBParaSite" id="Hba_09582">
    <property type="protein sequence ID" value="Hba_09582"/>
    <property type="gene ID" value="Hba_09582"/>
</dbReference>
<evidence type="ECO:0000313" key="1">
    <source>
        <dbReference type="Proteomes" id="UP000095283"/>
    </source>
</evidence>
<sequence length="65" mass="7491">MFIILSIVAKCKLEADAPNYAYDSAADAGNRDKHRQYSTIKKKNIDNNEKASFLAEKRKEWTLKQ</sequence>
<keyword evidence="1" id="KW-1185">Reference proteome</keyword>
<accession>A0A1I7WWM6</accession>
<reference evidence="2" key="1">
    <citation type="submission" date="2016-11" db="UniProtKB">
        <authorList>
            <consortium name="WormBaseParasite"/>
        </authorList>
    </citation>
    <scope>IDENTIFICATION</scope>
</reference>
<evidence type="ECO:0000313" key="2">
    <source>
        <dbReference type="WBParaSite" id="Hba_09582"/>
    </source>
</evidence>
<dbReference type="Proteomes" id="UP000095283">
    <property type="component" value="Unplaced"/>
</dbReference>
<name>A0A1I7WWM6_HETBA</name>
<dbReference type="AlphaFoldDB" id="A0A1I7WWM6"/>
<organism evidence="1 2">
    <name type="scientific">Heterorhabditis bacteriophora</name>
    <name type="common">Entomopathogenic nematode worm</name>
    <dbReference type="NCBI Taxonomy" id="37862"/>
    <lineage>
        <taxon>Eukaryota</taxon>
        <taxon>Metazoa</taxon>
        <taxon>Ecdysozoa</taxon>
        <taxon>Nematoda</taxon>
        <taxon>Chromadorea</taxon>
        <taxon>Rhabditida</taxon>
        <taxon>Rhabditina</taxon>
        <taxon>Rhabditomorpha</taxon>
        <taxon>Strongyloidea</taxon>
        <taxon>Heterorhabditidae</taxon>
        <taxon>Heterorhabditis</taxon>
    </lineage>
</organism>